<dbReference type="InterPro" id="IPR005123">
    <property type="entry name" value="Oxoglu/Fe-dep_dioxygenase_dom"/>
</dbReference>
<dbReference type="InterPro" id="IPR027443">
    <property type="entry name" value="IPNS-like_sf"/>
</dbReference>
<accession>A0A2U3E1K7</accession>
<comment type="similarity">
    <text evidence="2">Belongs to the iron/ascorbate-dependent oxidoreductase family.</text>
</comment>
<dbReference type="EMBL" id="LCWV01000015">
    <property type="protein sequence ID" value="PWI68390.1"/>
    <property type="molecule type" value="Genomic_DNA"/>
</dbReference>
<comment type="similarity">
    <text evidence="1">Belongs to the universal ribosomal protein uL23 family.</text>
</comment>
<gene>
    <name evidence="7" type="ORF">PCL_02159</name>
</gene>
<dbReference type="Pfam" id="PF00276">
    <property type="entry name" value="Ribosomal_L23"/>
    <property type="match status" value="1"/>
</dbReference>
<dbReference type="InterPro" id="IPR026992">
    <property type="entry name" value="DIOX_N"/>
</dbReference>
<dbReference type="InterPro" id="IPR050231">
    <property type="entry name" value="Iron_ascorbate_oxido_reductase"/>
</dbReference>
<dbReference type="PROSITE" id="PS51471">
    <property type="entry name" value="FE2OG_OXY"/>
    <property type="match status" value="1"/>
</dbReference>
<reference evidence="7 8" key="1">
    <citation type="journal article" date="2016" name="Front. Microbiol.">
        <title>Genome and transcriptome sequences reveal the specific parasitism of the nematophagous Purpureocillium lilacinum 36-1.</title>
        <authorList>
            <person name="Xie J."/>
            <person name="Li S."/>
            <person name="Mo C."/>
            <person name="Xiao X."/>
            <person name="Peng D."/>
            <person name="Wang G."/>
            <person name="Xiao Y."/>
        </authorList>
    </citation>
    <scope>NUCLEOTIDE SEQUENCE [LARGE SCALE GENOMIC DNA]</scope>
    <source>
        <strain evidence="7 8">36-1</strain>
    </source>
</reference>
<keyword evidence="3" id="KW-0689">Ribosomal protein</keyword>
<evidence type="ECO:0000313" key="7">
    <source>
        <dbReference type="EMBL" id="PWI68390.1"/>
    </source>
</evidence>
<dbReference type="PRINTS" id="PR00682">
    <property type="entry name" value="IPNSYNTHASE"/>
</dbReference>
<dbReference type="InterPro" id="IPR044861">
    <property type="entry name" value="IPNS-like_FE2OG_OXY"/>
</dbReference>
<dbReference type="Gene3D" id="3.30.70.330">
    <property type="match status" value="1"/>
</dbReference>
<dbReference type="SUPFAM" id="SSF51197">
    <property type="entry name" value="Clavaminate synthase-like"/>
    <property type="match status" value="1"/>
</dbReference>
<dbReference type="PANTHER" id="PTHR47990">
    <property type="entry name" value="2-OXOGLUTARATE (2OG) AND FE(II)-DEPENDENT OXYGENASE SUPERFAMILY PROTEIN-RELATED"/>
    <property type="match status" value="1"/>
</dbReference>
<evidence type="ECO:0000313" key="8">
    <source>
        <dbReference type="Proteomes" id="UP000245956"/>
    </source>
</evidence>
<name>A0A2U3E1K7_PURLI</name>
<evidence type="ECO:0000256" key="4">
    <source>
        <dbReference type="ARBA" id="ARBA00023274"/>
    </source>
</evidence>
<dbReference type="AlphaFoldDB" id="A0A2U3E1K7"/>
<evidence type="ECO:0000256" key="3">
    <source>
        <dbReference type="ARBA" id="ARBA00022980"/>
    </source>
</evidence>
<organism evidence="7 8">
    <name type="scientific">Purpureocillium lilacinum</name>
    <name type="common">Paecilomyces lilacinus</name>
    <dbReference type="NCBI Taxonomy" id="33203"/>
    <lineage>
        <taxon>Eukaryota</taxon>
        <taxon>Fungi</taxon>
        <taxon>Dikarya</taxon>
        <taxon>Ascomycota</taxon>
        <taxon>Pezizomycotina</taxon>
        <taxon>Sordariomycetes</taxon>
        <taxon>Hypocreomycetidae</taxon>
        <taxon>Hypocreales</taxon>
        <taxon>Ophiocordycipitaceae</taxon>
        <taxon>Purpureocillium</taxon>
    </lineage>
</organism>
<evidence type="ECO:0000256" key="1">
    <source>
        <dbReference type="ARBA" id="ARBA00006700"/>
    </source>
</evidence>
<feature type="compositionally biased region" description="Basic and acidic residues" evidence="5">
    <location>
        <begin position="613"/>
        <end position="623"/>
    </location>
</feature>
<evidence type="ECO:0000259" key="6">
    <source>
        <dbReference type="PROSITE" id="PS51471"/>
    </source>
</evidence>
<evidence type="ECO:0000256" key="2">
    <source>
        <dbReference type="ARBA" id="ARBA00008056"/>
    </source>
</evidence>
<sequence>MASTATATNVSAQAETMQLRLASGNGPITRTIRRTPLRDASPSEIPLIDVSPMFSDSLADRQGVARKVHDAATNNGFFYISNHGIPAEVTDSAHVACLDFFRQDMDVKMKTDANKGSFHNGYRAPDTQRLNPDEGVDIRESYTIRYDPRIDPTIADPSSIPEQAAKYLHIHNSPWENTENLPHFKESFVRYFQACLVLARALTRAFALSLGLDEGAFDSKVQYPDAAFGLNYYPPIAGGSSDKAAATLTPGDPDARVSIGSHTDFQLFTILWQDSNGGLQVLNREGQWIGARPVEGTFVVNIADYLQRITNDRYVSTVHRAQNWSGRERVSMPFFWGFGLHESCGVLDSCVAEGEEKKYGEIRCIDWFNRRIGNMLDLSEENACNNGRSSKGGGPPITGLQAGAEAGVSVSLEPRLCARAPHATNASSHPSLANPPQSRPNHVITFLRKEHLPPNEACFQVPLRFTKFDLRDYLWNLYGVEVRTVRSYVKPQPLTQRNSHSRSWYRPQPLKIMTVELAKPFQWPELPTNLEPWSNELWKMREDLMEKRNEEQLHQHAFKIPLKSQEPQSKERKDLAALAGQMLRGEVKWSNDAVLDPKWDGVLAKSAAVPRETTPKKDETTLP</sequence>
<dbReference type="GO" id="GO:0044283">
    <property type="term" value="P:small molecule biosynthetic process"/>
    <property type="evidence" value="ECO:0007669"/>
    <property type="project" value="UniProtKB-ARBA"/>
</dbReference>
<keyword evidence="4" id="KW-0687">Ribonucleoprotein</keyword>
<dbReference type="InterPro" id="IPR013025">
    <property type="entry name" value="Ribosomal_uL23-like"/>
</dbReference>
<dbReference type="Gene3D" id="2.60.120.330">
    <property type="entry name" value="B-lactam Antibiotic, Isopenicillin N Synthase, Chain"/>
    <property type="match status" value="1"/>
</dbReference>
<dbReference type="GO" id="GO:1990904">
    <property type="term" value="C:ribonucleoprotein complex"/>
    <property type="evidence" value="ECO:0007669"/>
    <property type="project" value="UniProtKB-KW"/>
</dbReference>
<proteinExistence type="inferred from homology"/>
<dbReference type="InterPro" id="IPR012677">
    <property type="entry name" value="Nucleotide-bd_a/b_plait_sf"/>
</dbReference>
<dbReference type="SUPFAM" id="SSF54189">
    <property type="entry name" value="Ribosomal proteins S24e, L23 and L15e"/>
    <property type="match status" value="1"/>
</dbReference>
<dbReference type="GO" id="GO:0006412">
    <property type="term" value="P:translation"/>
    <property type="evidence" value="ECO:0007669"/>
    <property type="project" value="InterPro"/>
</dbReference>
<dbReference type="InterPro" id="IPR012678">
    <property type="entry name" value="Ribosomal_uL23/eL15/eS24_sf"/>
</dbReference>
<dbReference type="GO" id="GO:0005840">
    <property type="term" value="C:ribosome"/>
    <property type="evidence" value="ECO:0007669"/>
    <property type="project" value="UniProtKB-KW"/>
</dbReference>
<dbReference type="Pfam" id="PF14226">
    <property type="entry name" value="DIOX_N"/>
    <property type="match status" value="1"/>
</dbReference>
<feature type="region of interest" description="Disordered" evidence="5">
    <location>
        <begin position="604"/>
        <end position="623"/>
    </location>
</feature>
<dbReference type="GO" id="GO:0003735">
    <property type="term" value="F:structural constituent of ribosome"/>
    <property type="evidence" value="ECO:0007669"/>
    <property type="project" value="InterPro"/>
</dbReference>
<comment type="caution">
    <text evidence="7">The sequence shown here is derived from an EMBL/GenBank/DDBJ whole genome shotgun (WGS) entry which is preliminary data.</text>
</comment>
<evidence type="ECO:0000256" key="5">
    <source>
        <dbReference type="SAM" id="MobiDB-lite"/>
    </source>
</evidence>
<protein>
    <recommendedName>
        <fullName evidence="6">Fe2OG dioxygenase domain-containing protein</fullName>
    </recommendedName>
</protein>
<feature type="domain" description="Fe2OG dioxygenase" evidence="6">
    <location>
        <begin position="223"/>
        <end position="338"/>
    </location>
</feature>
<dbReference type="Pfam" id="PF03171">
    <property type="entry name" value="2OG-FeII_Oxy"/>
    <property type="match status" value="1"/>
</dbReference>
<dbReference type="Proteomes" id="UP000245956">
    <property type="component" value="Unassembled WGS sequence"/>
</dbReference>